<reference evidence="2 3" key="1">
    <citation type="submission" date="2019-09" db="EMBL/GenBank/DDBJ databases">
        <title>Genome sequencing of strain KACC 21233.</title>
        <authorList>
            <person name="Heo J."/>
            <person name="Kim S.-J."/>
            <person name="Kim J.-S."/>
            <person name="Hong S.-B."/>
            <person name="Kwon S.-W."/>
        </authorList>
    </citation>
    <scope>NUCLEOTIDE SEQUENCE [LARGE SCALE GENOMIC DNA]</scope>
    <source>
        <strain evidence="2 3">KACC 21233</strain>
    </source>
</reference>
<protein>
    <submittedName>
        <fullName evidence="2">AsmA family protein</fullName>
    </submittedName>
</protein>
<name>A0A5C1YQL9_9PROT</name>
<dbReference type="PANTHER" id="PTHR30441">
    <property type="entry name" value="DUF748 DOMAIN-CONTAINING PROTEIN"/>
    <property type="match status" value="1"/>
</dbReference>
<dbReference type="InterPro" id="IPR007844">
    <property type="entry name" value="AsmA"/>
</dbReference>
<dbReference type="OrthoDB" id="7234554at2"/>
<dbReference type="GO" id="GO:0005886">
    <property type="term" value="C:plasma membrane"/>
    <property type="evidence" value="ECO:0007669"/>
    <property type="project" value="TreeGrafter"/>
</dbReference>
<gene>
    <name evidence="2" type="ORF">FLP30_10005</name>
</gene>
<evidence type="ECO:0000313" key="3">
    <source>
        <dbReference type="Proteomes" id="UP000324536"/>
    </source>
</evidence>
<dbReference type="EMBL" id="CP043506">
    <property type="protein sequence ID" value="QEO18023.1"/>
    <property type="molecule type" value="Genomic_DNA"/>
</dbReference>
<keyword evidence="3" id="KW-1185">Reference proteome</keyword>
<dbReference type="Proteomes" id="UP000324536">
    <property type="component" value="Chromosome"/>
</dbReference>
<dbReference type="RefSeq" id="WP_149279697.1">
    <property type="nucleotide sequence ID" value="NZ_CP043506.1"/>
</dbReference>
<evidence type="ECO:0000313" key="2">
    <source>
        <dbReference type="EMBL" id="QEO18023.1"/>
    </source>
</evidence>
<sequence>MRLKWKIGLVASAVVLAVGGGTIVSATRDAGWLRGRVVDAVQARTGRQVHIGRLNVWLLPFPWVEARDVRLAGVDGADMLVVRQVRARLSLTPLFAHRMVFRSVSVMGATLRLQRLPDGRADWDFQPEATAGSTSVAAGPGRLHWNLGLADVTLSQGELRWDDQFAHHTGAVDLPHARLTGLDGTAPDVNIQGTKNQARFELTGQTGPLLPLAQTLPLQLRLSLNAGGRSLGLAHLDGVLHPGQAEGGLSLHTGGSVGHLEDLGLFFPHAGLPAARNVSLDVTLGGVWREPQLLGLHGRAEDITLPDSPAGLALQRLGFDAAGADTPLSFKLEGQLAGQATVLSGAWGNAATVGRALLAQDTAPLPLDVTLAQGEAHVHAVGQAGAGASELDVDGALDRLTLPPNWPGLTGFTVKGHVAAAETAHLLAQSDWNARLSALTASADMQAASVVWQGLTWTGAALHGNVQGGQLTLDPVSAQADGRAQSGRFVYTASATGPQFSVEAHPVLLPLSAVQGWLGWPPDMQGVAQFVGAVSAGGATQAALWQSLVGHVGISVVDGAVRANVLKTLLGPNVPAKGTLPVRCFGAHLQFADGAAHIDQLGFESDVLHVRGHGTVTLATGALDMHLEPHVLLGGAAASSSVRLRGTWVAPALSMETAEDGRYGITIGGGAEDGGETCQPLLAAAREGEGGPAAPPLKPRKEDKVMKLLHGLGLFQ</sequence>
<evidence type="ECO:0000259" key="1">
    <source>
        <dbReference type="Pfam" id="PF05170"/>
    </source>
</evidence>
<dbReference type="AlphaFoldDB" id="A0A5C1YQL9"/>
<dbReference type="KEGG" id="acek:FLP30_10005"/>
<dbReference type="Pfam" id="PF05170">
    <property type="entry name" value="AsmA"/>
    <property type="match status" value="1"/>
</dbReference>
<dbReference type="PANTHER" id="PTHR30441:SF8">
    <property type="entry name" value="DUF748 DOMAIN-CONTAINING PROTEIN"/>
    <property type="match status" value="1"/>
</dbReference>
<proteinExistence type="predicted"/>
<organism evidence="2 3">
    <name type="scientific">Acetobacter vaccinii</name>
    <dbReference type="NCBI Taxonomy" id="2592655"/>
    <lineage>
        <taxon>Bacteria</taxon>
        <taxon>Pseudomonadati</taxon>
        <taxon>Pseudomonadota</taxon>
        <taxon>Alphaproteobacteria</taxon>
        <taxon>Acetobacterales</taxon>
        <taxon>Acetobacteraceae</taxon>
        <taxon>Acetobacter</taxon>
    </lineage>
</organism>
<accession>A0A5C1YQL9</accession>
<dbReference type="InterPro" id="IPR052894">
    <property type="entry name" value="AsmA-related"/>
</dbReference>
<feature type="domain" description="AsmA" evidence="1">
    <location>
        <begin position="9"/>
        <end position="165"/>
    </location>
</feature>
<dbReference type="GO" id="GO:0090313">
    <property type="term" value="P:regulation of protein targeting to membrane"/>
    <property type="evidence" value="ECO:0007669"/>
    <property type="project" value="TreeGrafter"/>
</dbReference>